<accession>A0ABT9A5R0</accession>
<reference evidence="2" key="1">
    <citation type="submission" date="2023-07" db="EMBL/GenBank/DDBJ databases">
        <authorList>
            <person name="Kim M.K."/>
        </authorList>
    </citation>
    <scope>NUCLEOTIDE SEQUENCE</scope>
    <source>
        <strain evidence="2">CA1-15</strain>
    </source>
</reference>
<evidence type="ECO:0000313" key="2">
    <source>
        <dbReference type="EMBL" id="MDO7844087.1"/>
    </source>
</evidence>
<comment type="caution">
    <text evidence="2">The sequence shown here is derived from an EMBL/GenBank/DDBJ whole genome shotgun (WGS) entry which is preliminary data.</text>
</comment>
<name>A0ABT9A5R0_9SPHN</name>
<evidence type="ECO:0000313" key="3">
    <source>
        <dbReference type="Proteomes" id="UP001176468"/>
    </source>
</evidence>
<keyword evidence="1" id="KW-0812">Transmembrane</keyword>
<proteinExistence type="predicted"/>
<dbReference type="RefSeq" id="WP_304562547.1">
    <property type="nucleotide sequence ID" value="NZ_JAUQSZ010000013.1"/>
</dbReference>
<protein>
    <submittedName>
        <fullName evidence="2">Uncharacterized protein</fullName>
    </submittedName>
</protein>
<keyword evidence="3" id="KW-1185">Reference proteome</keyword>
<keyword evidence="1" id="KW-1133">Transmembrane helix</keyword>
<sequence length="70" mass="7638">MMHQPHEKPSKPMESLRATMLWLAFGIGVLAFLVAIGRPEWFHLRPASGTAVALSLAAQPHPEPVSKAQP</sequence>
<gene>
    <name evidence="2" type="ORF">Q5H94_17300</name>
</gene>
<feature type="transmembrane region" description="Helical" evidence="1">
    <location>
        <begin position="20"/>
        <end position="37"/>
    </location>
</feature>
<organism evidence="2 3">
    <name type="scientific">Sphingomonas immobilis</name>
    <dbReference type="NCBI Taxonomy" id="3063997"/>
    <lineage>
        <taxon>Bacteria</taxon>
        <taxon>Pseudomonadati</taxon>
        <taxon>Pseudomonadota</taxon>
        <taxon>Alphaproteobacteria</taxon>
        <taxon>Sphingomonadales</taxon>
        <taxon>Sphingomonadaceae</taxon>
        <taxon>Sphingomonas</taxon>
    </lineage>
</organism>
<evidence type="ECO:0000256" key="1">
    <source>
        <dbReference type="SAM" id="Phobius"/>
    </source>
</evidence>
<dbReference type="EMBL" id="JAUQSZ010000013">
    <property type="protein sequence ID" value="MDO7844087.1"/>
    <property type="molecule type" value="Genomic_DNA"/>
</dbReference>
<keyword evidence="1" id="KW-0472">Membrane</keyword>
<dbReference type="Proteomes" id="UP001176468">
    <property type="component" value="Unassembled WGS sequence"/>
</dbReference>